<organism evidence="1 2">
    <name type="scientific">Oryza rufipogon</name>
    <name type="common">Brownbeard rice</name>
    <name type="synonym">Asian wild rice</name>
    <dbReference type="NCBI Taxonomy" id="4529"/>
    <lineage>
        <taxon>Eukaryota</taxon>
        <taxon>Viridiplantae</taxon>
        <taxon>Streptophyta</taxon>
        <taxon>Embryophyta</taxon>
        <taxon>Tracheophyta</taxon>
        <taxon>Spermatophyta</taxon>
        <taxon>Magnoliopsida</taxon>
        <taxon>Liliopsida</taxon>
        <taxon>Poales</taxon>
        <taxon>Poaceae</taxon>
        <taxon>BOP clade</taxon>
        <taxon>Oryzoideae</taxon>
        <taxon>Oryzeae</taxon>
        <taxon>Oryzinae</taxon>
        <taxon>Oryza</taxon>
    </lineage>
</organism>
<proteinExistence type="predicted"/>
<reference evidence="1" key="2">
    <citation type="submission" date="2015-06" db="UniProtKB">
        <authorList>
            <consortium name="EnsemblPlants"/>
        </authorList>
    </citation>
    <scope>IDENTIFICATION</scope>
</reference>
<dbReference type="EnsemblPlants" id="ORUFI06G10200.1">
    <property type="protein sequence ID" value="ORUFI06G10200.1"/>
    <property type="gene ID" value="ORUFI06G10200"/>
</dbReference>
<dbReference type="OMA" id="PILIRYH"/>
<accession>A0A0E0PW02</accession>
<reference evidence="2" key="1">
    <citation type="submission" date="2013-06" db="EMBL/GenBank/DDBJ databases">
        <authorList>
            <person name="Zhao Q."/>
        </authorList>
    </citation>
    <scope>NUCLEOTIDE SEQUENCE</scope>
    <source>
        <strain evidence="2">cv. W1943</strain>
    </source>
</reference>
<protein>
    <submittedName>
        <fullName evidence="1">Uncharacterized protein</fullName>
    </submittedName>
</protein>
<evidence type="ECO:0000313" key="1">
    <source>
        <dbReference type="EnsemblPlants" id="ORUFI06G10200.1"/>
    </source>
</evidence>
<evidence type="ECO:0000313" key="2">
    <source>
        <dbReference type="Proteomes" id="UP000008022"/>
    </source>
</evidence>
<sequence length="69" mass="7969">AAIYRNPVPKRPVRYQIPILIRYHRFYHVSGDTCKVSDDTYQVSDDTYKVSCDSYHVEGDTCEVSGHDT</sequence>
<dbReference type="Proteomes" id="UP000008022">
    <property type="component" value="Unassembled WGS sequence"/>
</dbReference>
<dbReference type="HOGENOM" id="CLU_2783442_0_0_1"/>
<dbReference type="Gramene" id="ORUFI06G10200.1">
    <property type="protein sequence ID" value="ORUFI06G10200.1"/>
    <property type="gene ID" value="ORUFI06G10200"/>
</dbReference>
<name>A0A0E0PW02_ORYRU</name>
<keyword evidence="2" id="KW-1185">Reference proteome</keyword>
<dbReference type="AlphaFoldDB" id="A0A0E0PW02"/>